<sequence>YNWPYQGLQHIIVSQSVHIGNRLLTSGTDSDSGIFPSQRLLWNRGFFWRQIRSIIIPGPKSCHLNAGLRCYETVSLLGLQRSRESSVEQCLKRFLVLGTNRHRFSTLDRCPNERLTSNKVELRNKFASDIKRLESCRKCILL</sequence>
<dbReference type="EMBL" id="HACM01010743">
    <property type="protein sequence ID" value="CRZ11185.1"/>
    <property type="molecule type" value="Transcribed_RNA"/>
</dbReference>
<organism evidence="1">
    <name type="scientific">Spongospora subterranea</name>
    <dbReference type="NCBI Taxonomy" id="70186"/>
    <lineage>
        <taxon>Eukaryota</taxon>
        <taxon>Sar</taxon>
        <taxon>Rhizaria</taxon>
        <taxon>Endomyxa</taxon>
        <taxon>Phytomyxea</taxon>
        <taxon>Plasmodiophorida</taxon>
        <taxon>Plasmodiophoridae</taxon>
        <taxon>Spongospora</taxon>
    </lineage>
</organism>
<proteinExistence type="predicted"/>
<evidence type="ECO:0000313" key="1">
    <source>
        <dbReference type="EMBL" id="CRZ11185.1"/>
    </source>
</evidence>
<protein>
    <submittedName>
        <fullName evidence="1">Uncharacterized protein</fullName>
    </submittedName>
</protein>
<feature type="non-terminal residue" evidence="1">
    <location>
        <position position="1"/>
    </location>
</feature>
<name>A0A0H5RAJ5_9EUKA</name>
<reference evidence="1" key="1">
    <citation type="submission" date="2015-04" db="EMBL/GenBank/DDBJ databases">
        <title>The genome sequence of the plant pathogenic Rhizarian Plasmodiophora brassicae reveals insights in its biotrophic life cycle and the origin of chitin synthesis.</title>
        <authorList>
            <person name="Schwelm A."/>
            <person name="Fogelqvist J."/>
            <person name="Knaust A."/>
            <person name="Julke S."/>
            <person name="Lilja T."/>
            <person name="Dhandapani V."/>
            <person name="Bonilla-Rosso G."/>
            <person name="Karlsson M."/>
            <person name="Shevchenko A."/>
            <person name="Choi S.R."/>
            <person name="Kim H.G."/>
            <person name="Park J.Y."/>
            <person name="Lim Y.P."/>
            <person name="Ludwig-Muller J."/>
            <person name="Dixelius C."/>
        </authorList>
    </citation>
    <scope>NUCLEOTIDE SEQUENCE</scope>
    <source>
        <tissue evidence="1">Potato root galls</tissue>
    </source>
</reference>
<dbReference type="AlphaFoldDB" id="A0A0H5RAJ5"/>
<accession>A0A0H5RAJ5</accession>